<accession>A0A3E4M4J3</accession>
<dbReference type="AlphaFoldDB" id="A0A3E4M4J3"/>
<sequence>MGFLILLGVLVLLWLSVIFRIICVHPVSTIMYAVKDFYFWIRHKGYNFYEAGLLNCYCAHFGGGKTLSIVHYVTMIFNWYNNKMVWDRGRKKFVRQKIHVISNVDFKSIPYEPLASLSQVVCCAYKNKDIDIKNNTRTVVIVVLDEASSQLNSRNFKTNIDASFLNTLITSRHYHISFMYSSQKFKLTDALMRSVTQKCINCEKIWRFLIQNEYDADEVEYASNPTLIKPRKRTGFLIRDKDYNAYDTLAVVDKLKKSVETGDMMSEQEILQMRGEMNPDNDQITHRSRRLKKLLK</sequence>
<dbReference type="InterPro" id="IPR027417">
    <property type="entry name" value="P-loop_NTPase"/>
</dbReference>
<evidence type="ECO:0000313" key="2">
    <source>
        <dbReference type="Proteomes" id="UP000261052"/>
    </source>
</evidence>
<gene>
    <name evidence="1" type="ORF">DXD13_03370</name>
</gene>
<evidence type="ECO:0008006" key="3">
    <source>
        <dbReference type="Google" id="ProtNLM"/>
    </source>
</evidence>
<dbReference type="RefSeq" id="WP_117685223.1">
    <property type="nucleotide sequence ID" value="NZ_QSQP01000003.1"/>
</dbReference>
<dbReference type="Gene3D" id="3.40.50.300">
    <property type="entry name" value="P-loop containing nucleotide triphosphate hydrolases"/>
    <property type="match status" value="1"/>
</dbReference>
<dbReference type="Proteomes" id="UP000261052">
    <property type="component" value="Unassembled WGS sequence"/>
</dbReference>
<protein>
    <recommendedName>
        <fullName evidence="3">Zona occludens toxin N-terminal domain-containing protein</fullName>
    </recommendedName>
</protein>
<reference evidence="1 2" key="1">
    <citation type="submission" date="2018-08" db="EMBL/GenBank/DDBJ databases">
        <title>A genome reference for cultivated species of the human gut microbiota.</title>
        <authorList>
            <person name="Zou Y."/>
            <person name="Xue W."/>
            <person name="Luo G."/>
        </authorList>
    </citation>
    <scope>NUCLEOTIDE SEQUENCE [LARGE SCALE GENOMIC DNA]</scope>
    <source>
        <strain evidence="1 2">TF11-15AC</strain>
    </source>
</reference>
<name>A0A3E4M4J3_9FIRM</name>
<comment type="caution">
    <text evidence="1">The sequence shown here is derived from an EMBL/GenBank/DDBJ whole genome shotgun (WGS) entry which is preliminary data.</text>
</comment>
<evidence type="ECO:0000313" key="1">
    <source>
        <dbReference type="EMBL" id="RGK44633.1"/>
    </source>
</evidence>
<organism evidence="1 2">
    <name type="scientific">Agathobacter rectalis</name>
    <dbReference type="NCBI Taxonomy" id="39491"/>
    <lineage>
        <taxon>Bacteria</taxon>
        <taxon>Bacillati</taxon>
        <taxon>Bacillota</taxon>
        <taxon>Clostridia</taxon>
        <taxon>Lachnospirales</taxon>
        <taxon>Lachnospiraceae</taxon>
        <taxon>Agathobacter</taxon>
    </lineage>
</organism>
<dbReference type="EMBL" id="QSQP01000003">
    <property type="protein sequence ID" value="RGK44633.1"/>
    <property type="molecule type" value="Genomic_DNA"/>
</dbReference>
<proteinExistence type="predicted"/>